<protein>
    <submittedName>
        <fullName evidence="2">GNAT family N-acetyltransferase</fullName>
    </submittedName>
</protein>
<dbReference type="CDD" id="cd04301">
    <property type="entry name" value="NAT_SF"/>
    <property type="match status" value="1"/>
</dbReference>
<name>A0ABS0HZX9_9BACT</name>
<dbReference type="InterPro" id="IPR016181">
    <property type="entry name" value="Acyl_CoA_acyltransferase"/>
</dbReference>
<feature type="domain" description="N-acetyltransferase" evidence="1">
    <location>
        <begin position="125"/>
        <end position="178"/>
    </location>
</feature>
<evidence type="ECO:0000313" key="3">
    <source>
        <dbReference type="Proteomes" id="UP000618931"/>
    </source>
</evidence>
<comment type="caution">
    <text evidence="2">The sequence shown here is derived from an EMBL/GenBank/DDBJ whole genome shotgun (WGS) entry which is preliminary data.</text>
</comment>
<gene>
    <name evidence="2" type="ORF">I2H31_03950</name>
</gene>
<dbReference type="Proteomes" id="UP000618931">
    <property type="component" value="Unassembled WGS sequence"/>
</dbReference>
<evidence type="ECO:0000313" key="2">
    <source>
        <dbReference type="EMBL" id="MBF9220250.1"/>
    </source>
</evidence>
<evidence type="ECO:0000259" key="1">
    <source>
        <dbReference type="Pfam" id="PF13508"/>
    </source>
</evidence>
<sequence>MRHAIPRRLEAPDLEWAVALLGQAMAAHPALSYVCAPPIGARRQHWLLRQLLDYVFRHGVAYTNAAGTALVLWLHPTELRRPWALQLRLLLPAIWWLGWAGSQRLRRLIRTVAWLRRQSLAGPHHLLLGVAVHPAAQGRGEGRRLLAATLALRQSPLPCYFSGQVPSQLAFYQGLGFELAGHCTVGEGPAGVLSNWGLLRPAARK</sequence>
<accession>A0ABS0HZX9</accession>
<dbReference type="InterPro" id="IPR000182">
    <property type="entry name" value="GNAT_dom"/>
</dbReference>
<keyword evidence="3" id="KW-1185">Reference proteome</keyword>
<dbReference type="RefSeq" id="WP_196291686.1">
    <property type="nucleotide sequence ID" value="NZ_JADQDM010000001.1"/>
</dbReference>
<dbReference type="EMBL" id="JADQDM010000001">
    <property type="protein sequence ID" value="MBF9220250.1"/>
    <property type="molecule type" value="Genomic_DNA"/>
</dbReference>
<organism evidence="2 3">
    <name type="scientific">Hymenobacter ruricola</name>
    <dbReference type="NCBI Taxonomy" id="2791023"/>
    <lineage>
        <taxon>Bacteria</taxon>
        <taxon>Pseudomonadati</taxon>
        <taxon>Bacteroidota</taxon>
        <taxon>Cytophagia</taxon>
        <taxon>Cytophagales</taxon>
        <taxon>Hymenobacteraceae</taxon>
        <taxon>Hymenobacter</taxon>
    </lineage>
</organism>
<proteinExistence type="predicted"/>
<dbReference type="Pfam" id="PF13508">
    <property type="entry name" value="Acetyltransf_7"/>
    <property type="match status" value="1"/>
</dbReference>
<dbReference type="Gene3D" id="3.40.630.30">
    <property type="match status" value="1"/>
</dbReference>
<reference evidence="2 3" key="1">
    <citation type="submission" date="2020-11" db="EMBL/GenBank/DDBJ databases">
        <authorList>
            <person name="Kim M.K."/>
        </authorList>
    </citation>
    <scope>NUCLEOTIDE SEQUENCE [LARGE SCALE GENOMIC DNA]</scope>
    <source>
        <strain evidence="2 3">BT662</strain>
    </source>
</reference>
<dbReference type="SUPFAM" id="SSF55729">
    <property type="entry name" value="Acyl-CoA N-acyltransferases (Nat)"/>
    <property type="match status" value="1"/>
</dbReference>